<dbReference type="SUPFAM" id="SSF141868">
    <property type="entry name" value="EAL domain-like"/>
    <property type="match status" value="1"/>
</dbReference>
<dbReference type="InterPro" id="IPR035919">
    <property type="entry name" value="EAL_sf"/>
</dbReference>
<comment type="caution">
    <text evidence="1">The sequence shown here is derived from an EMBL/GenBank/DDBJ whole genome shotgun (WGS) entry which is preliminary data.</text>
</comment>
<protein>
    <submittedName>
        <fullName evidence="1">EAL domain-containing protein</fullName>
    </submittedName>
</protein>
<accession>A0A8I1W7C7</accession>
<dbReference type="Gene3D" id="3.20.20.450">
    <property type="entry name" value="EAL domain"/>
    <property type="match status" value="1"/>
</dbReference>
<dbReference type="AlphaFoldDB" id="A0A8I1W7C7"/>
<dbReference type="Proteomes" id="UP000664658">
    <property type="component" value="Unassembled WGS sequence"/>
</dbReference>
<dbReference type="PROSITE" id="PS50883">
    <property type="entry name" value="EAL"/>
    <property type="match status" value="1"/>
</dbReference>
<dbReference type="GO" id="GO:0071111">
    <property type="term" value="F:cyclic-guanylate-specific phosphodiesterase activity"/>
    <property type="evidence" value="ECO:0007669"/>
    <property type="project" value="InterPro"/>
</dbReference>
<evidence type="ECO:0000313" key="1">
    <source>
        <dbReference type="EMBL" id="MBO1109199.1"/>
    </source>
</evidence>
<evidence type="ECO:0000313" key="2">
    <source>
        <dbReference type="Proteomes" id="UP000664658"/>
    </source>
</evidence>
<dbReference type="CDD" id="cd01948">
    <property type="entry name" value="EAL"/>
    <property type="match status" value="1"/>
</dbReference>
<dbReference type="SMART" id="SM00052">
    <property type="entry name" value="EAL"/>
    <property type="match status" value="1"/>
</dbReference>
<gene>
    <name evidence="1" type="ORF">J2R62_13435</name>
</gene>
<dbReference type="InterPro" id="IPR001633">
    <property type="entry name" value="EAL_dom"/>
</dbReference>
<dbReference type="PANTHER" id="PTHR33121">
    <property type="entry name" value="CYCLIC DI-GMP PHOSPHODIESTERASE PDEF"/>
    <property type="match status" value="1"/>
</dbReference>
<reference evidence="1" key="1">
    <citation type="submission" date="2021-03" db="EMBL/GenBank/DDBJ databases">
        <title>Plesiomonas shigelloides zfcc0051, isolated from zebrafish feces.</title>
        <authorList>
            <person name="Vanderhoek Z."/>
            <person name="Gaulke C."/>
        </authorList>
    </citation>
    <scope>NUCLEOTIDE SEQUENCE</scope>
    <source>
        <strain evidence="1">Zfcc0051</strain>
    </source>
</reference>
<dbReference type="InterPro" id="IPR050706">
    <property type="entry name" value="Cyclic-di-GMP_PDE-like"/>
</dbReference>
<sequence>MMRIKREWALYFIFVLSVLGIGLSIPSLFEHFLAQRLLQSKLEGFYYAANERSDAIRHVMKNEITNIQFDCGKHDVQILRDLNLYNSQFRVQGIELKDGGGCSSLGSDLSILSPSEPKTYAYKFYGYDVGFTTTHDITNTGGEVVTFINVNGNFIYWVLNSAWTHEQLQSPCKNCFYIEYLNIAPAETTLFSPKGNLDIKNRPEGEVLVSSISNGKVVYKLLAGKELVAYANGKLWLYAALFMLVALSAGTFIFWILTHHQSSMSELLRYGLQKNEFFPYYQPIVNAKTGQVIGAEALLRWYHKGEMISPGGFIEHAEQHGMILDITEQVLEKIIADLSLFPESLWVSVNIVPEQIENGSLFRMLKKHRWHYNSKLRFEITERMRVSDFAVAAEEISKVKTLGYRFKLDDFGTGYGGFSYIQKLGVDEIKIDKMFVDTIGTNDVKKGVLDSIIAFAKEAGMDPVAEGVETQAQVDYLVSKGIYNIQGFFYSRPLPAYAFTRWVAEYQARQNS</sequence>
<name>A0A8I1W7C7_PLESH</name>
<proteinExistence type="predicted"/>
<organism evidence="1 2">
    <name type="scientific">Plesiomonas shigelloides</name>
    <name type="common">Aeromonas shigelloides</name>
    <dbReference type="NCBI Taxonomy" id="703"/>
    <lineage>
        <taxon>Bacteria</taxon>
        <taxon>Pseudomonadati</taxon>
        <taxon>Pseudomonadota</taxon>
        <taxon>Gammaproteobacteria</taxon>
        <taxon>Enterobacterales</taxon>
        <taxon>Enterobacteriaceae</taxon>
        <taxon>Plesiomonas</taxon>
    </lineage>
</organism>
<dbReference type="PANTHER" id="PTHR33121:SF56">
    <property type="entry name" value="SIGNALLING PROTEIN WITH EAL AND C2 DOMAINS"/>
    <property type="match status" value="1"/>
</dbReference>
<dbReference type="Pfam" id="PF00563">
    <property type="entry name" value="EAL"/>
    <property type="match status" value="1"/>
</dbReference>
<dbReference type="EMBL" id="JAFNAA010000016">
    <property type="protein sequence ID" value="MBO1109199.1"/>
    <property type="molecule type" value="Genomic_DNA"/>
</dbReference>